<dbReference type="PROSITE" id="PS50011">
    <property type="entry name" value="PROTEIN_KINASE_DOM"/>
    <property type="match status" value="1"/>
</dbReference>
<name>A0A1Q9E515_SYMMI</name>
<sequence length="174" mass="19183">MAFVKATRFSGRGSRQSPFLGACILQGARGLSRVLACSFARPKAPSVISRLHKDKASPPAVEIAKLSLARELGHGRLASVAYGTLEGRPVAAKLYRAQPQFYSNKDDDIKALRTDTVRLERIRHPNIVEICCLVSEKGGSQHGFLLVPVLEFEPAEPPGHDCKRRQVWSVLRKQ</sequence>
<dbReference type="EMBL" id="LSRX01000262">
    <property type="protein sequence ID" value="OLQ02508.1"/>
    <property type="molecule type" value="Genomic_DNA"/>
</dbReference>
<dbReference type="GO" id="GO:0004672">
    <property type="term" value="F:protein kinase activity"/>
    <property type="evidence" value="ECO:0007669"/>
    <property type="project" value="InterPro"/>
</dbReference>
<organism evidence="2 3">
    <name type="scientific">Symbiodinium microadriaticum</name>
    <name type="common">Dinoflagellate</name>
    <name type="synonym">Zooxanthella microadriatica</name>
    <dbReference type="NCBI Taxonomy" id="2951"/>
    <lineage>
        <taxon>Eukaryota</taxon>
        <taxon>Sar</taxon>
        <taxon>Alveolata</taxon>
        <taxon>Dinophyceae</taxon>
        <taxon>Suessiales</taxon>
        <taxon>Symbiodiniaceae</taxon>
        <taxon>Symbiodinium</taxon>
    </lineage>
</organism>
<dbReference type="Gene3D" id="3.30.200.20">
    <property type="entry name" value="Phosphorylase Kinase, domain 1"/>
    <property type="match status" value="1"/>
</dbReference>
<evidence type="ECO:0000313" key="2">
    <source>
        <dbReference type="EMBL" id="OLQ02508.1"/>
    </source>
</evidence>
<accession>A0A1Q9E515</accession>
<evidence type="ECO:0000259" key="1">
    <source>
        <dbReference type="PROSITE" id="PS50011"/>
    </source>
</evidence>
<feature type="domain" description="Protein kinase" evidence="1">
    <location>
        <begin position="66"/>
        <end position="174"/>
    </location>
</feature>
<dbReference type="SUPFAM" id="SSF56112">
    <property type="entry name" value="Protein kinase-like (PK-like)"/>
    <property type="match status" value="1"/>
</dbReference>
<evidence type="ECO:0000313" key="3">
    <source>
        <dbReference type="Proteomes" id="UP000186817"/>
    </source>
</evidence>
<reference evidence="2 3" key="1">
    <citation type="submission" date="2016-02" db="EMBL/GenBank/DDBJ databases">
        <title>Genome analysis of coral dinoflagellate symbionts highlights evolutionary adaptations to a symbiotic lifestyle.</title>
        <authorList>
            <person name="Aranda M."/>
            <person name="Li Y."/>
            <person name="Liew Y.J."/>
            <person name="Baumgarten S."/>
            <person name="Simakov O."/>
            <person name="Wilson M."/>
            <person name="Piel J."/>
            <person name="Ashoor H."/>
            <person name="Bougouffa S."/>
            <person name="Bajic V.B."/>
            <person name="Ryu T."/>
            <person name="Ravasi T."/>
            <person name="Bayer T."/>
            <person name="Micklem G."/>
            <person name="Kim H."/>
            <person name="Bhak J."/>
            <person name="Lajeunesse T.C."/>
            <person name="Voolstra C.R."/>
        </authorList>
    </citation>
    <scope>NUCLEOTIDE SEQUENCE [LARGE SCALE GENOMIC DNA]</scope>
    <source>
        <strain evidence="2 3">CCMP2467</strain>
    </source>
</reference>
<dbReference type="Proteomes" id="UP000186817">
    <property type="component" value="Unassembled WGS sequence"/>
</dbReference>
<protein>
    <recommendedName>
        <fullName evidence="1">Protein kinase domain-containing protein</fullName>
    </recommendedName>
</protein>
<gene>
    <name evidence="2" type="ORF">AK812_SmicGene49121</name>
</gene>
<dbReference type="InterPro" id="IPR000719">
    <property type="entry name" value="Prot_kinase_dom"/>
</dbReference>
<comment type="caution">
    <text evidence="2">The sequence shown here is derived from an EMBL/GenBank/DDBJ whole genome shotgun (WGS) entry which is preliminary data.</text>
</comment>
<dbReference type="InterPro" id="IPR011009">
    <property type="entry name" value="Kinase-like_dom_sf"/>
</dbReference>
<keyword evidence="3" id="KW-1185">Reference proteome</keyword>
<dbReference type="AlphaFoldDB" id="A0A1Q9E515"/>
<proteinExistence type="predicted"/>
<dbReference type="GO" id="GO:0005524">
    <property type="term" value="F:ATP binding"/>
    <property type="evidence" value="ECO:0007669"/>
    <property type="project" value="InterPro"/>
</dbReference>